<dbReference type="GO" id="GO:0005677">
    <property type="term" value="C:chromatin silencing complex"/>
    <property type="evidence" value="ECO:0007669"/>
    <property type="project" value="TreeGrafter"/>
</dbReference>
<proteinExistence type="predicted"/>
<evidence type="ECO:0000256" key="1">
    <source>
        <dbReference type="SAM" id="MobiDB-lite"/>
    </source>
</evidence>
<keyword evidence="3" id="KW-1185">Reference proteome</keyword>
<feature type="compositionally biased region" description="Basic and acidic residues" evidence="1">
    <location>
        <begin position="728"/>
        <end position="739"/>
    </location>
</feature>
<dbReference type="GO" id="GO:0000976">
    <property type="term" value="F:transcription cis-regulatory region binding"/>
    <property type="evidence" value="ECO:0007669"/>
    <property type="project" value="TreeGrafter"/>
</dbReference>
<name>A0A921YKS8_MANSE</name>
<dbReference type="AlphaFoldDB" id="A0A921YKS8"/>
<feature type="compositionally biased region" description="Basic residues" evidence="1">
    <location>
        <begin position="26"/>
        <end position="41"/>
    </location>
</feature>
<feature type="compositionally biased region" description="Low complexity" evidence="1">
    <location>
        <begin position="815"/>
        <end position="824"/>
    </location>
</feature>
<feature type="compositionally biased region" description="Polar residues" evidence="1">
    <location>
        <begin position="67"/>
        <end position="83"/>
    </location>
</feature>
<dbReference type="GO" id="GO:0031507">
    <property type="term" value="P:heterochromatin formation"/>
    <property type="evidence" value="ECO:0007669"/>
    <property type="project" value="TreeGrafter"/>
</dbReference>
<feature type="compositionally biased region" description="Basic and acidic residues" evidence="1">
    <location>
        <begin position="184"/>
        <end position="246"/>
    </location>
</feature>
<feature type="region of interest" description="Disordered" evidence="1">
    <location>
        <begin position="453"/>
        <end position="572"/>
    </location>
</feature>
<feature type="region of interest" description="Disordered" evidence="1">
    <location>
        <begin position="644"/>
        <end position="779"/>
    </location>
</feature>
<feature type="compositionally biased region" description="Basic and acidic residues" evidence="1">
    <location>
        <begin position="52"/>
        <end position="63"/>
    </location>
</feature>
<comment type="caution">
    <text evidence="2">The sequence shown here is derived from an EMBL/GenBank/DDBJ whole genome shotgun (WGS) entry which is preliminary data.</text>
</comment>
<feature type="compositionally biased region" description="Basic and acidic residues" evidence="1">
    <location>
        <begin position="139"/>
        <end position="153"/>
    </location>
</feature>
<dbReference type="Proteomes" id="UP000791440">
    <property type="component" value="Unassembled WGS sequence"/>
</dbReference>
<protein>
    <submittedName>
        <fullName evidence="2">Uncharacterized protein</fullName>
    </submittedName>
</protein>
<feature type="compositionally biased region" description="Polar residues" evidence="1">
    <location>
        <begin position="512"/>
        <end position="521"/>
    </location>
</feature>
<gene>
    <name evidence="2" type="ORF">O3G_MSEX001572</name>
</gene>
<evidence type="ECO:0000313" key="2">
    <source>
        <dbReference type="EMBL" id="KAG6441046.1"/>
    </source>
</evidence>
<organism evidence="2 3">
    <name type="scientific">Manduca sexta</name>
    <name type="common">Tobacco hawkmoth</name>
    <name type="synonym">Tobacco hornworm</name>
    <dbReference type="NCBI Taxonomy" id="7130"/>
    <lineage>
        <taxon>Eukaryota</taxon>
        <taxon>Metazoa</taxon>
        <taxon>Ecdysozoa</taxon>
        <taxon>Arthropoda</taxon>
        <taxon>Hexapoda</taxon>
        <taxon>Insecta</taxon>
        <taxon>Pterygota</taxon>
        <taxon>Neoptera</taxon>
        <taxon>Endopterygota</taxon>
        <taxon>Lepidoptera</taxon>
        <taxon>Glossata</taxon>
        <taxon>Ditrysia</taxon>
        <taxon>Bombycoidea</taxon>
        <taxon>Sphingidae</taxon>
        <taxon>Sphinginae</taxon>
        <taxon>Sphingini</taxon>
        <taxon>Manduca</taxon>
    </lineage>
</organism>
<sequence>MRSQASKPVPKKGDLKTTLKASTSKQNKKKIATSKKVKKLVGKSLAKGQKKNSKDDVATKNDEESTVNKNETTPDTAKVGTSRTRSDSPAKKAKKDPKEKKDTVKTTAETNVKKTAVKKPVKSENKGKTTNARASKVGKNNDPKYKAKTEAAKKTPTKFSKVKTVIKKGTTGNQKKKNPSARQEPQKEHSEIENKDNKNSCDKNKSNQEKKQEIEQIKKDDMIKEPKETIRDDSCVDGGRKTEIKIITENSPDNNSSKASPTTPTDTPKTETERPPKFFTSSRSPRTVDIDVKCLKNSKGNLSVSERFLSMKFETKTDDNCKDKNASNTLVSQGPDIDVYTFTEKVDSPKSILSDFRSPINKNVGRVRPIARVKGTVIDKKTESEKKKYSPHRPIEEVVKQLKANKRSEEITTLENENTDVATSSVEATIIASETEHDDKPKPIVSKSYKMVARKSSVTGKPFSPIKFLDTEPTPNKNEKSCKSNQPVKKSPVKSKKPIKKSSSSDDELDTSKFSLNTKTFNYSSSEESVNESNDDNETKESSGSDTSRNKKQRNKKYKRITDSVKKTTSKELKELSKDSLIDLKDDCALLGGEKPSKRRLKLLSMWTGPKKHRMASLNAIAKVHCLYENESRSHMELGLMKTVDRQLLPSTSKPLLSKKKESKPKEEKQESTSESEYENKKEKKDETSESSDDSPPQRTLRGVPGIRSAGKYWDPKSSTSSSEDSEQDTKKKAGPDKKKITKTPTSKSDSDKPPAKMKKTAGVPVKKKRNRNEVVMDLKDMVVQKRMASLNATAILAASYEKRSPKSNKDETTSDSCSDESFSQKPKNVVASGVKSESKNEETKKEVDDAASADRKQKMEFIVNQDTDVTITGVYSTHHHEGFCTVSGMQYRISSTSHTQTTATANCEKVNHL</sequence>
<feature type="compositionally biased region" description="Basic and acidic residues" evidence="1">
    <location>
        <begin position="560"/>
        <end position="572"/>
    </location>
</feature>
<reference evidence="2" key="1">
    <citation type="journal article" date="2016" name="Insect Biochem. Mol. Biol.">
        <title>Multifaceted biological insights from a draft genome sequence of the tobacco hornworm moth, Manduca sexta.</title>
        <authorList>
            <person name="Kanost M.R."/>
            <person name="Arrese E.L."/>
            <person name="Cao X."/>
            <person name="Chen Y.R."/>
            <person name="Chellapilla S."/>
            <person name="Goldsmith M.R."/>
            <person name="Grosse-Wilde E."/>
            <person name="Heckel D.G."/>
            <person name="Herndon N."/>
            <person name="Jiang H."/>
            <person name="Papanicolaou A."/>
            <person name="Qu J."/>
            <person name="Soulages J.L."/>
            <person name="Vogel H."/>
            <person name="Walters J."/>
            <person name="Waterhouse R.M."/>
            <person name="Ahn S.J."/>
            <person name="Almeida F.C."/>
            <person name="An C."/>
            <person name="Aqrawi P."/>
            <person name="Bretschneider A."/>
            <person name="Bryant W.B."/>
            <person name="Bucks S."/>
            <person name="Chao H."/>
            <person name="Chevignon G."/>
            <person name="Christen J.M."/>
            <person name="Clarke D.F."/>
            <person name="Dittmer N.T."/>
            <person name="Ferguson L.C.F."/>
            <person name="Garavelou S."/>
            <person name="Gordon K.H.J."/>
            <person name="Gunaratna R.T."/>
            <person name="Han Y."/>
            <person name="Hauser F."/>
            <person name="He Y."/>
            <person name="Heidel-Fischer H."/>
            <person name="Hirsh A."/>
            <person name="Hu Y."/>
            <person name="Jiang H."/>
            <person name="Kalra D."/>
            <person name="Klinner C."/>
            <person name="Konig C."/>
            <person name="Kovar C."/>
            <person name="Kroll A.R."/>
            <person name="Kuwar S.S."/>
            <person name="Lee S.L."/>
            <person name="Lehman R."/>
            <person name="Li K."/>
            <person name="Li Z."/>
            <person name="Liang H."/>
            <person name="Lovelace S."/>
            <person name="Lu Z."/>
            <person name="Mansfield J.H."/>
            <person name="McCulloch K.J."/>
            <person name="Mathew T."/>
            <person name="Morton B."/>
            <person name="Muzny D.M."/>
            <person name="Neunemann D."/>
            <person name="Ongeri F."/>
            <person name="Pauchet Y."/>
            <person name="Pu L.L."/>
            <person name="Pyrousis I."/>
            <person name="Rao X.J."/>
            <person name="Redding A."/>
            <person name="Roesel C."/>
            <person name="Sanchez-Gracia A."/>
            <person name="Schaack S."/>
            <person name="Shukla A."/>
            <person name="Tetreau G."/>
            <person name="Wang Y."/>
            <person name="Xiong G.H."/>
            <person name="Traut W."/>
            <person name="Walsh T.K."/>
            <person name="Worley K.C."/>
            <person name="Wu D."/>
            <person name="Wu W."/>
            <person name="Wu Y.Q."/>
            <person name="Zhang X."/>
            <person name="Zou Z."/>
            <person name="Zucker H."/>
            <person name="Briscoe A.D."/>
            <person name="Burmester T."/>
            <person name="Clem R.J."/>
            <person name="Feyereisen R."/>
            <person name="Grimmelikhuijzen C.J.P."/>
            <person name="Hamodrakas S.J."/>
            <person name="Hansson B.S."/>
            <person name="Huguet E."/>
            <person name="Jermiin L.S."/>
            <person name="Lan Q."/>
            <person name="Lehman H.K."/>
            <person name="Lorenzen M."/>
            <person name="Merzendorfer H."/>
            <person name="Michalopoulos I."/>
            <person name="Morton D.B."/>
            <person name="Muthukrishnan S."/>
            <person name="Oakeshott J.G."/>
            <person name="Palmer W."/>
            <person name="Park Y."/>
            <person name="Passarelli A.L."/>
            <person name="Rozas J."/>
            <person name="Schwartz L.M."/>
            <person name="Smith W."/>
            <person name="Southgate A."/>
            <person name="Vilcinskas A."/>
            <person name="Vogt R."/>
            <person name="Wang P."/>
            <person name="Werren J."/>
            <person name="Yu X.Q."/>
            <person name="Zhou J.J."/>
            <person name="Brown S.J."/>
            <person name="Scherer S.E."/>
            <person name="Richards S."/>
            <person name="Blissard G.W."/>
        </authorList>
    </citation>
    <scope>NUCLEOTIDE SEQUENCE</scope>
</reference>
<feature type="compositionally biased region" description="Basic and acidic residues" evidence="1">
    <location>
        <begin position="84"/>
        <end position="104"/>
    </location>
</feature>
<feature type="region of interest" description="Disordered" evidence="1">
    <location>
        <begin position="803"/>
        <end position="855"/>
    </location>
</feature>
<feature type="compositionally biased region" description="Basic and acidic residues" evidence="1">
    <location>
        <begin position="664"/>
        <end position="688"/>
    </location>
</feature>
<dbReference type="InterPro" id="IPR053032">
    <property type="entry name" value="BAH_domain-containing"/>
</dbReference>
<feature type="compositionally biased region" description="Basic residues" evidence="1">
    <location>
        <begin position="550"/>
        <end position="559"/>
    </location>
</feature>
<accession>A0A921YKS8</accession>
<feature type="compositionally biased region" description="Basic and acidic residues" evidence="1">
    <location>
        <begin position="837"/>
        <end position="855"/>
    </location>
</feature>
<dbReference type="PANTHER" id="PTHR46576:SF1">
    <property type="entry name" value="BROMO ADJACENT HOMOLOGY DOMAIN-CONTAINING 1 PROTEIN"/>
    <property type="match status" value="1"/>
</dbReference>
<feature type="compositionally biased region" description="Basic residues" evidence="1">
    <location>
        <begin position="756"/>
        <end position="771"/>
    </location>
</feature>
<feature type="region of interest" description="Disordered" evidence="1">
    <location>
        <begin position="1"/>
        <end position="284"/>
    </location>
</feature>
<reference evidence="2" key="2">
    <citation type="submission" date="2020-12" db="EMBL/GenBank/DDBJ databases">
        <authorList>
            <person name="Kanost M."/>
        </authorList>
    </citation>
    <scope>NUCLEOTIDE SEQUENCE</scope>
</reference>
<feature type="compositionally biased region" description="Basic residues" evidence="1">
    <location>
        <begin position="491"/>
        <end position="500"/>
    </location>
</feature>
<dbReference type="PANTHER" id="PTHR46576">
    <property type="entry name" value="BROMO ADJACENT HOMOLOGY DOMAIN-CONTAINING 1 PROTEIN"/>
    <property type="match status" value="1"/>
</dbReference>
<feature type="compositionally biased region" description="Low complexity" evidence="1">
    <location>
        <begin position="647"/>
        <end position="656"/>
    </location>
</feature>
<dbReference type="GO" id="GO:0045892">
    <property type="term" value="P:negative regulation of DNA-templated transcription"/>
    <property type="evidence" value="ECO:0007669"/>
    <property type="project" value="TreeGrafter"/>
</dbReference>
<feature type="compositionally biased region" description="Polar residues" evidence="1">
    <location>
        <begin position="248"/>
        <end position="260"/>
    </location>
</feature>
<dbReference type="GO" id="GO:0003682">
    <property type="term" value="F:chromatin binding"/>
    <property type="evidence" value="ECO:0007669"/>
    <property type="project" value="TreeGrafter"/>
</dbReference>
<evidence type="ECO:0000313" key="3">
    <source>
        <dbReference type="Proteomes" id="UP000791440"/>
    </source>
</evidence>
<dbReference type="EMBL" id="JH668283">
    <property type="protein sequence ID" value="KAG6441046.1"/>
    <property type="molecule type" value="Genomic_DNA"/>
</dbReference>
<feature type="compositionally biased region" description="Basic and acidic residues" evidence="1">
    <location>
        <begin position="803"/>
        <end position="813"/>
    </location>
</feature>